<reference evidence="2" key="2">
    <citation type="submission" date="2019-10" db="EMBL/GenBank/DDBJ databases">
        <title>A de novo genome assembly of a pear dwarfing rootstock.</title>
        <authorList>
            <person name="Wang F."/>
            <person name="Wang J."/>
            <person name="Li S."/>
            <person name="Zhang Y."/>
            <person name="Fang M."/>
            <person name="Ma L."/>
            <person name="Zhao Y."/>
            <person name="Jiang S."/>
        </authorList>
    </citation>
    <scope>NUCLEOTIDE SEQUENCE [LARGE SCALE GENOMIC DNA]</scope>
</reference>
<accession>A0A5N5FES5</accession>
<reference evidence="1 2" key="3">
    <citation type="submission" date="2019-11" db="EMBL/GenBank/DDBJ databases">
        <title>A de novo genome assembly of a pear dwarfing rootstock.</title>
        <authorList>
            <person name="Wang F."/>
            <person name="Wang J."/>
            <person name="Li S."/>
            <person name="Zhang Y."/>
            <person name="Fang M."/>
            <person name="Ma L."/>
            <person name="Zhao Y."/>
            <person name="Jiang S."/>
        </authorList>
    </citation>
    <scope>NUCLEOTIDE SEQUENCE [LARGE SCALE GENOMIC DNA]</scope>
    <source>
        <strain evidence="1">S2</strain>
        <tissue evidence="1">Leaf</tissue>
    </source>
</reference>
<evidence type="ECO:0000313" key="1">
    <source>
        <dbReference type="EMBL" id="KAB2601608.1"/>
    </source>
</evidence>
<proteinExistence type="predicted"/>
<sequence>MRRLSDRSLWKSWRWRIVEEKMQQGAGLKSRIYPFCMSVRRRRKEGDGWHSSSASLRLKQISQAAIISRTMCLYASD</sequence>
<dbReference type="AlphaFoldDB" id="A0A5N5FES5"/>
<keyword evidence="2" id="KW-1185">Reference proteome</keyword>
<name>A0A5N5FES5_9ROSA</name>
<dbReference type="Proteomes" id="UP000327157">
    <property type="component" value="Chromosome 10"/>
</dbReference>
<organism evidence="1 2">
    <name type="scientific">Pyrus ussuriensis x Pyrus communis</name>
    <dbReference type="NCBI Taxonomy" id="2448454"/>
    <lineage>
        <taxon>Eukaryota</taxon>
        <taxon>Viridiplantae</taxon>
        <taxon>Streptophyta</taxon>
        <taxon>Embryophyta</taxon>
        <taxon>Tracheophyta</taxon>
        <taxon>Spermatophyta</taxon>
        <taxon>Magnoliopsida</taxon>
        <taxon>eudicotyledons</taxon>
        <taxon>Gunneridae</taxon>
        <taxon>Pentapetalae</taxon>
        <taxon>rosids</taxon>
        <taxon>fabids</taxon>
        <taxon>Rosales</taxon>
        <taxon>Rosaceae</taxon>
        <taxon>Amygdaloideae</taxon>
        <taxon>Maleae</taxon>
        <taxon>Pyrus</taxon>
    </lineage>
</organism>
<gene>
    <name evidence="1" type="ORF">D8674_002613</name>
</gene>
<comment type="caution">
    <text evidence="1">The sequence shown here is derived from an EMBL/GenBank/DDBJ whole genome shotgun (WGS) entry which is preliminary data.</text>
</comment>
<protein>
    <submittedName>
        <fullName evidence="1">Uncharacterized protein</fullName>
    </submittedName>
</protein>
<reference evidence="1 2" key="1">
    <citation type="submission" date="2019-09" db="EMBL/GenBank/DDBJ databases">
        <authorList>
            <person name="Ou C."/>
        </authorList>
    </citation>
    <scope>NUCLEOTIDE SEQUENCE [LARGE SCALE GENOMIC DNA]</scope>
    <source>
        <strain evidence="1">S2</strain>
        <tissue evidence="1">Leaf</tissue>
    </source>
</reference>
<evidence type="ECO:0000313" key="2">
    <source>
        <dbReference type="Proteomes" id="UP000327157"/>
    </source>
</evidence>
<dbReference type="EMBL" id="SMOL01000695">
    <property type="protein sequence ID" value="KAB2601608.1"/>
    <property type="molecule type" value="Genomic_DNA"/>
</dbReference>